<organism evidence="2 3">
    <name type="scientific">Rhodotorula paludigena</name>
    <dbReference type="NCBI Taxonomy" id="86838"/>
    <lineage>
        <taxon>Eukaryota</taxon>
        <taxon>Fungi</taxon>
        <taxon>Dikarya</taxon>
        <taxon>Basidiomycota</taxon>
        <taxon>Pucciniomycotina</taxon>
        <taxon>Microbotryomycetes</taxon>
        <taxon>Sporidiobolales</taxon>
        <taxon>Sporidiobolaceae</taxon>
        <taxon>Rhodotorula</taxon>
    </lineage>
</organism>
<evidence type="ECO:0000256" key="1">
    <source>
        <dbReference type="SAM" id="SignalP"/>
    </source>
</evidence>
<dbReference type="AlphaFoldDB" id="A0AAV5GXR9"/>
<name>A0AAV5GXR9_9BASI</name>
<sequence>MRKRRQTSVLCIVESYFIAVFGTLVDKGRCNVNLVNAQTIKRLLPVLKTSSIPEVASDWQGIHNAADIPLSVHMLGAILRETQRQRLICNLVANLEIPPTFWQQGSNPDLLLPAGAASRQSATCSSCQALSTLQELGAREDAVLQD</sequence>
<keyword evidence="3" id="KW-1185">Reference proteome</keyword>
<reference evidence="2 3" key="1">
    <citation type="submission" date="2021-12" db="EMBL/GenBank/DDBJ databases">
        <title>High titer production of polyol ester of fatty acids by Rhodotorula paludigena BS15 towards product separation-free biomass refinery.</title>
        <authorList>
            <person name="Mano J."/>
            <person name="Ono H."/>
            <person name="Tanaka T."/>
            <person name="Naito K."/>
            <person name="Sushida H."/>
            <person name="Ike M."/>
            <person name="Tokuyasu K."/>
            <person name="Kitaoka M."/>
        </authorList>
    </citation>
    <scope>NUCLEOTIDE SEQUENCE [LARGE SCALE GENOMIC DNA]</scope>
    <source>
        <strain evidence="2 3">BS15</strain>
    </source>
</reference>
<protein>
    <submittedName>
        <fullName evidence="2">Uncharacterized protein</fullName>
    </submittedName>
</protein>
<keyword evidence="1" id="KW-0732">Signal</keyword>
<evidence type="ECO:0000313" key="2">
    <source>
        <dbReference type="EMBL" id="GJN94754.1"/>
    </source>
</evidence>
<proteinExistence type="predicted"/>
<dbReference type="Proteomes" id="UP001342314">
    <property type="component" value="Unassembled WGS sequence"/>
</dbReference>
<evidence type="ECO:0000313" key="3">
    <source>
        <dbReference type="Proteomes" id="UP001342314"/>
    </source>
</evidence>
<feature type="chain" id="PRO_5043932686" evidence="1">
    <location>
        <begin position="23"/>
        <end position="146"/>
    </location>
</feature>
<accession>A0AAV5GXR9</accession>
<feature type="signal peptide" evidence="1">
    <location>
        <begin position="1"/>
        <end position="22"/>
    </location>
</feature>
<gene>
    <name evidence="2" type="ORF">Rhopal_007846-T1</name>
</gene>
<comment type="caution">
    <text evidence="2">The sequence shown here is derived from an EMBL/GenBank/DDBJ whole genome shotgun (WGS) entry which is preliminary data.</text>
</comment>
<dbReference type="EMBL" id="BQKY01000018">
    <property type="protein sequence ID" value="GJN94754.1"/>
    <property type="molecule type" value="Genomic_DNA"/>
</dbReference>